<feature type="compositionally biased region" description="Basic and acidic residues" evidence="1">
    <location>
        <begin position="32"/>
        <end position="44"/>
    </location>
</feature>
<protein>
    <submittedName>
        <fullName evidence="2">Uncharacterized protein</fullName>
    </submittedName>
</protein>
<name>A0AB36JI33_9BACL</name>
<comment type="caution">
    <text evidence="2">The sequence shown here is derived from an EMBL/GenBank/DDBJ whole genome shotgun (WGS) entry which is preliminary data.</text>
</comment>
<evidence type="ECO:0000313" key="3">
    <source>
        <dbReference type="Proteomes" id="UP000187323"/>
    </source>
</evidence>
<reference evidence="2 3" key="1">
    <citation type="submission" date="2016-10" db="EMBL/GenBank/DDBJ databases">
        <title>Paenibacillus species isolates.</title>
        <authorList>
            <person name="Beno S.M."/>
        </authorList>
    </citation>
    <scope>NUCLEOTIDE SEQUENCE [LARGE SCALE GENOMIC DNA]</scope>
    <source>
        <strain evidence="2 3">FSL H7-0918</strain>
    </source>
</reference>
<accession>A0AB36JI33</accession>
<feature type="region of interest" description="Disordered" evidence="1">
    <location>
        <begin position="32"/>
        <end position="70"/>
    </location>
</feature>
<gene>
    <name evidence="2" type="ORF">BSK47_08850</name>
</gene>
<evidence type="ECO:0000256" key="1">
    <source>
        <dbReference type="SAM" id="MobiDB-lite"/>
    </source>
</evidence>
<dbReference type="Proteomes" id="UP000187323">
    <property type="component" value="Unassembled WGS sequence"/>
</dbReference>
<dbReference type="AlphaFoldDB" id="A0AB36JI33"/>
<organism evidence="2 3">
    <name type="scientific">Paenibacillus odorifer</name>
    <dbReference type="NCBI Taxonomy" id="189426"/>
    <lineage>
        <taxon>Bacteria</taxon>
        <taxon>Bacillati</taxon>
        <taxon>Bacillota</taxon>
        <taxon>Bacilli</taxon>
        <taxon>Bacillales</taxon>
        <taxon>Paenibacillaceae</taxon>
        <taxon>Paenibacillus</taxon>
    </lineage>
</organism>
<dbReference type="EMBL" id="MPTO01000007">
    <property type="protein sequence ID" value="OME21694.1"/>
    <property type="molecule type" value="Genomic_DNA"/>
</dbReference>
<feature type="compositionally biased region" description="Polar residues" evidence="1">
    <location>
        <begin position="45"/>
        <end position="59"/>
    </location>
</feature>
<proteinExistence type="predicted"/>
<sequence length="70" mass="8030">MQRIRSAVSDKLRLKCKCDLSNRSLVLQREQRFRSTDQIKEQAKSKTQQQDQTVKPNSISKKEGVPAAIT</sequence>
<evidence type="ECO:0000313" key="2">
    <source>
        <dbReference type="EMBL" id="OME21694.1"/>
    </source>
</evidence>